<evidence type="ECO:0000256" key="10">
    <source>
        <dbReference type="HAMAP-Rule" id="MF_03173"/>
    </source>
</evidence>
<sequence>MGDDGSERTKPNILVTGTPGVGKTSTASLIAEQVGLKHVNVGDLIKELNCYDGFDKELDTNILDEDKLLDAMEVIFETAAEEGQGIVADYHACEIFPERWFDLILVLRTKTETLFDRLAARGYNEKKRDENMQAEIMQVVLDEARESYTKEIVHEVQSNTIEDMDSNVDRVNQWTKQWLKDNADR</sequence>
<dbReference type="GO" id="GO:0006364">
    <property type="term" value="P:rRNA processing"/>
    <property type="evidence" value="ECO:0007669"/>
    <property type="project" value="UniProtKB-KW"/>
</dbReference>
<dbReference type="GO" id="GO:0005524">
    <property type="term" value="F:ATP binding"/>
    <property type="evidence" value="ECO:0007669"/>
    <property type="project" value="UniProtKB-KW"/>
</dbReference>
<comment type="similarity">
    <text evidence="10">Belongs to the adenylate kinase family. AK6 subfamily.</text>
</comment>
<feature type="binding site" evidence="10">
    <location>
        <position position="20"/>
    </location>
    <ligand>
        <name>ATP</name>
        <dbReference type="ChEBI" id="CHEBI:30616"/>
    </ligand>
</feature>
<dbReference type="FunFam" id="3.40.50.300:FF:000372">
    <property type="entry name" value="Adenylate kinase isoenzyme 6 homolog"/>
    <property type="match status" value="1"/>
</dbReference>
<evidence type="ECO:0000256" key="9">
    <source>
        <dbReference type="ARBA" id="ARBA00023242"/>
    </source>
</evidence>
<proteinExistence type="inferred from homology"/>
<reference evidence="11" key="1">
    <citation type="submission" date="2023-08" db="EMBL/GenBank/DDBJ databases">
        <authorList>
            <person name="Audoor S."/>
            <person name="Bilcke G."/>
        </authorList>
    </citation>
    <scope>NUCLEOTIDE SEQUENCE</scope>
</reference>
<keyword evidence="6 10" id="KW-0547">Nucleotide-binding</keyword>
<comment type="subcellular location">
    <subcellularLocation>
        <location evidence="10">Cytoplasm</location>
    </subcellularLocation>
    <subcellularLocation>
        <location evidence="10">Nucleus</location>
    </subcellularLocation>
</comment>
<keyword evidence="12" id="KW-1185">Reference proteome</keyword>
<evidence type="ECO:0000256" key="7">
    <source>
        <dbReference type="ARBA" id="ARBA00022777"/>
    </source>
</evidence>
<keyword evidence="8 10" id="KW-0067">ATP-binding</keyword>
<comment type="caution">
    <text evidence="11">The sequence shown here is derived from an EMBL/GenBank/DDBJ whole genome shotgun (WGS) entry which is preliminary data.</text>
</comment>
<keyword evidence="3 10" id="KW-0690">Ribosome biogenesis</keyword>
<evidence type="ECO:0000256" key="1">
    <source>
        <dbReference type="ARBA" id="ARBA00000582"/>
    </source>
</evidence>
<keyword evidence="5 10" id="KW-0808">Transferase</keyword>
<feature type="binding site" evidence="10">
    <location>
        <position position="25"/>
    </location>
    <ligand>
        <name>ATP</name>
        <dbReference type="ChEBI" id="CHEBI:30616"/>
    </ligand>
</feature>
<dbReference type="InterPro" id="IPR020618">
    <property type="entry name" value="Adenyl_kinase_AK6"/>
</dbReference>
<dbReference type="Gene3D" id="3.40.50.300">
    <property type="entry name" value="P-loop containing nucleotide triphosphate hydrolases"/>
    <property type="match status" value="1"/>
</dbReference>
<dbReference type="SUPFAM" id="SSF52540">
    <property type="entry name" value="P-loop containing nucleoside triphosphate hydrolases"/>
    <property type="match status" value="1"/>
</dbReference>
<evidence type="ECO:0000256" key="5">
    <source>
        <dbReference type="ARBA" id="ARBA00022679"/>
    </source>
</evidence>
<dbReference type="EC" id="2.7.4.3" evidence="10"/>
<comment type="caution">
    <text evidence="10">Lacks conserved residue(s) required for the propagation of feature annotation.</text>
</comment>
<feature type="binding site" evidence="10">
    <location>
        <position position="23"/>
    </location>
    <ligand>
        <name>ATP</name>
        <dbReference type="ChEBI" id="CHEBI:30616"/>
    </ligand>
</feature>
<dbReference type="AlphaFoldDB" id="A0AAD2JI87"/>
<gene>
    <name evidence="11" type="ORF">CYCCA115_LOCUS13570</name>
</gene>
<organism evidence="11 12">
    <name type="scientific">Cylindrotheca closterium</name>
    <dbReference type="NCBI Taxonomy" id="2856"/>
    <lineage>
        <taxon>Eukaryota</taxon>
        <taxon>Sar</taxon>
        <taxon>Stramenopiles</taxon>
        <taxon>Ochrophyta</taxon>
        <taxon>Bacillariophyta</taxon>
        <taxon>Bacillariophyceae</taxon>
        <taxon>Bacillariophycidae</taxon>
        <taxon>Bacillariales</taxon>
        <taxon>Bacillariaceae</taxon>
        <taxon>Cylindrotheca</taxon>
    </lineage>
</organism>
<dbReference type="GO" id="GO:0005634">
    <property type="term" value="C:nucleus"/>
    <property type="evidence" value="ECO:0007669"/>
    <property type="project" value="UniProtKB-SubCell"/>
</dbReference>
<comment type="subunit">
    <text evidence="10">Interacts with small ribosomal subunit protein uS11. Not a structural component of 43S pre-ribosomes, but transiently interacts with them by binding to uS11.</text>
</comment>
<feature type="region of interest" description="NMPbind" evidence="10">
    <location>
        <begin position="40"/>
        <end position="63"/>
    </location>
</feature>
<comment type="function">
    <text evidence="10">Broad-specificity nucleoside monophosphate (NMP) kinase that catalyzes the reversible transfer of the terminal phosphate group between nucleoside triphosphates and monophosphates. Has also ATPase activity. Involved in the late cytoplasmic maturation steps of the 40S ribosomal particles, specifically 18S rRNA maturation. While NMP activity is not required for ribosome maturation, ATPase activity is. Associates transiently with small ribosomal subunit protein uS11. ATP hydrolysis breaks the interaction with uS11. May temporarily remove uS11 from the ribosome to enable a conformational change of the ribosomal RNA that is needed for the final maturation step of the small ribosomal subunit. Its NMP activity may have a role in nuclear energy homeostasis.</text>
</comment>
<keyword evidence="2 10" id="KW-0963">Cytoplasm</keyword>
<dbReference type="GO" id="GO:0005737">
    <property type="term" value="C:cytoplasm"/>
    <property type="evidence" value="ECO:0007669"/>
    <property type="project" value="UniProtKB-SubCell"/>
</dbReference>
<dbReference type="EMBL" id="CAKOGP040001803">
    <property type="protein sequence ID" value="CAJ1952472.1"/>
    <property type="molecule type" value="Genomic_DNA"/>
</dbReference>
<dbReference type="GO" id="GO:0016887">
    <property type="term" value="F:ATP hydrolysis activity"/>
    <property type="evidence" value="ECO:0007669"/>
    <property type="project" value="UniProtKB-UniRule"/>
</dbReference>
<feature type="binding site" evidence="10">
    <location>
        <position position="22"/>
    </location>
    <ligand>
        <name>ATP</name>
        <dbReference type="ChEBI" id="CHEBI:30616"/>
    </ligand>
</feature>
<dbReference type="GO" id="GO:0004017">
    <property type="term" value="F:AMP kinase activity"/>
    <property type="evidence" value="ECO:0007669"/>
    <property type="project" value="UniProtKB-UniRule"/>
</dbReference>
<feature type="binding site" evidence="10">
    <location>
        <position position="24"/>
    </location>
    <ligand>
        <name>ATP</name>
        <dbReference type="ChEBI" id="CHEBI:30616"/>
    </ligand>
</feature>
<accession>A0AAD2JI87</accession>
<feature type="binding site" evidence="10">
    <location>
        <position position="121"/>
    </location>
    <ligand>
        <name>ATP</name>
        <dbReference type="ChEBI" id="CHEBI:30616"/>
    </ligand>
</feature>
<evidence type="ECO:0000256" key="6">
    <source>
        <dbReference type="ARBA" id="ARBA00022741"/>
    </source>
</evidence>
<protein>
    <recommendedName>
        <fullName evidence="10">Adenylate kinase isoenzyme 6 homolog</fullName>
        <shortName evidence="10">AK6</shortName>
        <ecNumber evidence="10">2.7.4.3</ecNumber>
    </recommendedName>
    <alternativeName>
        <fullName evidence="10">Dual activity adenylate kinase/ATPase</fullName>
        <shortName evidence="10">AK/ATPase</shortName>
    </alternativeName>
</protein>
<evidence type="ECO:0000313" key="11">
    <source>
        <dbReference type="EMBL" id="CAJ1952472.1"/>
    </source>
</evidence>
<comment type="catalytic activity">
    <reaction evidence="10">
        <text>ATP + H2O = ADP + phosphate + H(+)</text>
        <dbReference type="Rhea" id="RHEA:13065"/>
        <dbReference type="ChEBI" id="CHEBI:15377"/>
        <dbReference type="ChEBI" id="CHEBI:15378"/>
        <dbReference type="ChEBI" id="CHEBI:30616"/>
        <dbReference type="ChEBI" id="CHEBI:43474"/>
        <dbReference type="ChEBI" id="CHEBI:456216"/>
    </reaction>
</comment>
<keyword evidence="4 10" id="KW-0698">rRNA processing</keyword>
<comment type="catalytic activity">
    <reaction evidence="1 10">
        <text>AMP + ATP = 2 ADP</text>
        <dbReference type="Rhea" id="RHEA:12973"/>
        <dbReference type="ChEBI" id="CHEBI:30616"/>
        <dbReference type="ChEBI" id="CHEBI:456215"/>
        <dbReference type="ChEBI" id="CHEBI:456216"/>
        <dbReference type="EC" id="2.7.4.3"/>
    </reaction>
</comment>
<dbReference type="GO" id="GO:0042274">
    <property type="term" value="P:ribosomal small subunit biogenesis"/>
    <property type="evidence" value="ECO:0007669"/>
    <property type="project" value="UniProtKB-UniRule"/>
</dbReference>
<evidence type="ECO:0000256" key="2">
    <source>
        <dbReference type="ARBA" id="ARBA00022490"/>
    </source>
</evidence>
<dbReference type="Pfam" id="PF13238">
    <property type="entry name" value="AAA_18"/>
    <property type="match status" value="1"/>
</dbReference>
<dbReference type="Proteomes" id="UP001295423">
    <property type="component" value="Unassembled WGS sequence"/>
</dbReference>
<evidence type="ECO:0000313" key="12">
    <source>
        <dbReference type="Proteomes" id="UP001295423"/>
    </source>
</evidence>
<dbReference type="PANTHER" id="PTHR12595:SF0">
    <property type="entry name" value="ADENYLATE KINASE ISOENZYME 6"/>
    <property type="match status" value="1"/>
</dbReference>
<keyword evidence="7 10" id="KW-0418">Kinase</keyword>
<name>A0AAD2JI87_9STRA</name>
<evidence type="ECO:0000256" key="3">
    <source>
        <dbReference type="ARBA" id="ARBA00022517"/>
    </source>
</evidence>
<feature type="region of interest" description="LID" evidence="10">
    <location>
        <begin position="120"/>
        <end position="130"/>
    </location>
</feature>
<dbReference type="InterPro" id="IPR027417">
    <property type="entry name" value="P-loop_NTPase"/>
</dbReference>
<evidence type="ECO:0000256" key="4">
    <source>
        <dbReference type="ARBA" id="ARBA00022552"/>
    </source>
</evidence>
<dbReference type="PANTHER" id="PTHR12595">
    <property type="entry name" value="POS9-ACTIVATING FACTOR FAP7-RELATED"/>
    <property type="match status" value="1"/>
</dbReference>
<keyword evidence="9 10" id="KW-0539">Nucleus</keyword>
<evidence type="ECO:0000256" key="8">
    <source>
        <dbReference type="ARBA" id="ARBA00022840"/>
    </source>
</evidence>
<dbReference type="HAMAP" id="MF_00039">
    <property type="entry name" value="Adenylate_kinase_AK6"/>
    <property type="match status" value="1"/>
</dbReference>